<evidence type="ECO:0000313" key="3">
    <source>
        <dbReference type="Proteomes" id="UP001497516"/>
    </source>
</evidence>
<dbReference type="AlphaFoldDB" id="A0AAV2DIH5"/>
<gene>
    <name evidence="2" type="ORF">LTRI10_LOCUS15039</name>
</gene>
<dbReference type="EMBL" id="OZ034815">
    <property type="protein sequence ID" value="CAL1373087.1"/>
    <property type="molecule type" value="Genomic_DNA"/>
</dbReference>
<dbReference type="GO" id="GO:0004672">
    <property type="term" value="F:protein kinase activity"/>
    <property type="evidence" value="ECO:0007669"/>
    <property type="project" value="InterPro"/>
</dbReference>
<evidence type="ECO:0000259" key="1">
    <source>
        <dbReference type="PROSITE" id="PS50011"/>
    </source>
</evidence>
<dbReference type="Proteomes" id="UP001497516">
    <property type="component" value="Chromosome 2"/>
</dbReference>
<dbReference type="InterPro" id="IPR000719">
    <property type="entry name" value="Prot_kinase_dom"/>
</dbReference>
<evidence type="ECO:0000313" key="2">
    <source>
        <dbReference type="EMBL" id="CAL1373087.1"/>
    </source>
</evidence>
<reference evidence="2 3" key="1">
    <citation type="submission" date="2024-04" db="EMBL/GenBank/DDBJ databases">
        <authorList>
            <person name="Fracassetti M."/>
        </authorList>
    </citation>
    <scope>NUCLEOTIDE SEQUENCE [LARGE SCALE GENOMIC DNA]</scope>
</reference>
<organism evidence="2 3">
    <name type="scientific">Linum trigynum</name>
    <dbReference type="NCBI Taxonomy" id="586398"/>
    <lineage>
        <taxon>Eukaryota</taxon>
        <taxon>Viridiplantae</taxon>
        <taxon>Streptophyta</taxon>
        <taxon>Embryophyta</taxon>
        <taxon>Tracheophyta</taxon>
        <taxon>Spermatophyta</taxon>
        <taxon>Magnoliopsida</taxon>
        <taxon>eudicotyledons</taxon>
        <taxon>Gunneridae</taxon>
        <taxon>Pentapetalae</taxon>
        <taxon>rosids</taxon>
        <taxon>fabids</taxon>
        <taxon>Malpighiales</taxon>
        <taxon>Linaceae</taxon>
        <taxon>Linum</taxon>
    </lineage>
</organism>
<dbReference type="Pfam" id="PF07714">
    <property type="entry name" value="PK_Tyr_Ser-Thr"/>
    <property type="match status" value="1"/>
</dbReference>
<accession>A0AAV2DIH5</accession>
<dbReference type="GO" id="GO:0005524">
    <property type="term" value="F:ATP binding"/>
    <property type="evidence" value="ECO:0007669"/>
    <property type="project" value="InterPro"/>
</dbReference>
<feature type="domain" description="Protein kinase" evidence="1">
    <location>
        <begin position="1"/>
        <end position="137"/>
    </location>
</feature>
<dbReference type="PROSITE" id="PS50011">
    <property type="entry name" value="PROTEIN_KINASE_DOM"/>
    <property type="match status" value="1"/>
</dbReference>
<dbReference type="SUPFAM" id="SSF56112">
    <property type="entry name" value="Protein kinase-like (PK-like)"/>
    <property type="match status" value="1"/>
</dbReference>
<dbReference type="Gene3D" id="1.10.510.10">
    <property type="entry name" value="Transferase(Phosphotransferase) domain 1"/>
    <property type="match status" value="1"/>
</dbReference>
<keyword evidence="3" id="KW-1185">Reference proteome</keyword>
<dbReference type="PANTHER" id="PTHR48010">
    <property type="entry name" value="OS05G0588300 PROTEIN"/>
    <property type="match status" value="1"/>
</dbReference>
<proteinExistence type="predicted"/>
<dbReference type="PANTHER" id="PTHR48010:SF76">
    <property type="entry name" value="INACTIVE RECEPTOR KINASE RLK902-RELATED"/>
    <property type="match status" value="1"/>
</dbReference>
<dbReference type="InterPro" id="IPR011009">
    <property type="entry name" value="Kinase-like_dom_sf"/>
</dbReference>
<protein>
    <recommendedName>
        <fullName evidence="1">Protein kinase domain-containing protein</fullName>
    </recommendedName>
</protein>
<dbReference type="InterPro" id="IPR001245">
    <property type="entry name" value="Ser-Thr/Tyr_kinase_cat_dom"/>
</dbReference>
<name>A0AAV2DIH5_9ROSI</name>
<dbReference type="InterPro" id="IPR050994">
    <property type="entry name" value="At_inactive_RLKs"/>
</dbReference>
<sequence>MRPSALLCSGSAAVLNPVHVIARLGEYRAPEQMETKRLSQNSDVYSFGVLLLEVLTGRDPDEVVAAAGAGDLPGWVRSMVKEEWTAEVFDQELMRYKNIEEEMVSMLHVALAACVASAPEKRPEMVEVVRMIEEIRVEQ</sequence>